<organism evidence="2">
    <name type="scientific">viral metagenome</name>
    <dbReference type="NCBI Taxonomy" id="1070528"/>
    <lineage>
        <taxon>unclassified sequences</taxon>
        <taxon>metagenomes</taxon>
        <taxon>organismal metagenomes</taxon>
    </lineage>
</organism>
<dbReference type="InterPro" id="IPR043918">
    <property type="entry name" value="DUF5760"/>
</dbReference>
<reference evidence="2" key="1">
    <citation type="journal article" date="2020" name="Nature">
        <title>Giant virus diversity and host interactions through global metagenomics.</title>
        <authorList>
            <person name="Schulz F."/>
            <person name="Roux S."/>
            <person name="Paez-Espino D."/>
            <person name="Jungbluth S."/>
            <person name="Walsh D.A."/>
            <person name="Denef V.J."/>
            <person name="McMahon K.D."/>
            <person name="Konstantinidis K.T."/>
            <person name="Eloe-Fadrosh E.A."/>
            <person name="Kyrpides N.C."/>
            <person name="Woyke T."/>
        </authorList>
    </citation>
    <scope>NUCLEOTIDE SEQUENCE</scope>
    <source>
        <strain evidence="2">GVMAG-M-3300023179-59</strain>
    </source>
</reference>
<dbReference type="AlphaFoldDB" id="A0A6C0H1H3"/>
<evidence type="ECO:0000313" key="2">
    <source>
        <dbReference type="EMBL" id="QHT74289.1"/>
    </source>
</evidence>
<dbReference type="EMBL" id="MN739849">
    <property type="protein sequence ID" value="QHT74289.1"/>
    <property type="molecule type" value="Genomic_DNA"/>
</dbReference>
<protein>
    <submittedName>
        <fullName evidence="2">Uncharacterized protein</fullName>
    </submittedName>
</protein>
<keyword evidence="1" id="KW-0175">Coiled coil</keyword>
<proteinExistence type="predicted"/>
<evidence type="ECO:0000256" key="1">
    <source>
        <dbReference type="SAM" id="Coils"/>
    </source>
</evidence>
<accession>A0A6C0H1H3</accession>
<dbReference type="Pfam" id="PF19064">
    <property type="entry name" value="DUF5760"/>
    <property type="match status" value="1"/>
</dbReference>
<name>A0A6C0H1H3_9ZZZZ</name>
<sequence length="135" mass="15814">MITTQVAAKPTMSEREQFVENVKKWVAIDTQLKTINERTKQIRDMKNNLQTNIHSYMENNNLLDKKIGVSDGELRFVERKEQTALSFGYIERCLQEIMPEKSHVDYIIQYLKDKRETSVVSEIRRTYSKPSSVAV</sequence>
<feature type="coiled-coil region" evidence="1">
    <location>
        <begin position="32"/>
        <end position="66"/>
    </location>
</feature>